<evidence type="ECO:0000313" key="7">
    <source>
        <dbReference type="Proteomes" id="UP000740413"/>
    </source>
</evidence>
<keyword evidence="2 5" id="KW-0812">Transmembrane</keyword>
<proteinExistence type="predicted"/>
<evidence type="ECO:0000256" key="1">
    <source>
        <dbReference type="ARBA" id="ARBA00004141"/>
    </source>
</evidence>
<evidence type="ECO:0000256" key="4">
    <source>
        <dbReference type="ARBA" id="ARBA00023136"/>
    </source>
</evidence>
<evidence type="ECO:0000256" key="3">
    <source>
        <dbReference type="ARBA" id="ARBA00022989"/>
    </source>
</evidence>
<dbReference type="Proteomes" id="UP000740413">
    <property type="component" value="Unassembled WGS sequence"/>
</dbReference>
<keyword evidence="3 5" id="KW-1133">Transmembrane helix</keyword>
<evidence type="ECO:0000256" key="5">
    <source>
        <dbReference type="SAM" id="Phobius"/>
    </source>
</evidence>
<protein>
    <submittedName>
        <fullName evidence="6">DoxX family protein</fullName>
    </submittedName>
</protein>
<feature type="transmembrane region" description="Helical" evidence="5">
    <location>
        <begin position="6"/>
        <end position="28"/>
    </location>
</feature>
<feature type="transmembrane region" description="Helical" evidence="5">
    <location>
        <begin position="67"/>
        <end position="85"/>
    </location>
</feature>
<feature type="transmembrane region" description="Helical" evidence="5">
    <location>
        <begin position="40"/>
        <end position="61"/>
    </location>
</feature>
<accession>A0ABS5WHD4</accession>
<organism evidence="6 7">
    <name type="scientific">Zobellia barbeyronii</name>
    <dbReference type="NCBI Taxonomy" id="2748009"/>
    <lineage>
        <taxon>Bacteria</taxon>
        <taxon>Pseudomonadati</taxon>
        <taxon>Bacteroidota</taxon>
        <taxon>Flavobacteriia</taxon>
        <taxon>Flavobacteriales</taxon>
        <taxon>Flavobacteriaceae</taxon>
        <taxon>Zobellia</taxon>
    </lineage>
</organism>
<sequence>MCMLTIFTFFSAFSFLFFGFGCFFIPQMKNEFIRYGLAKFRKVVGVLQLVGGLGLLLGYFYSPIVQAAAALSLSILMVLGFAVRLKIRDGIFQSAPSLLYAILNGYIYYKLIIAI</sequence>
<gene>
    <name evidence="6" type="ORF">HW347_16170</name>
</gene>
<keyword evidence="7" id="KW-1185">Reference proteome</keyword>
<comment type="subcellular location">
    <subcellularLocation>
        <location evidence="1">Membrane</location>
        <topology evidence="1">Multi-pass membrane protein</topology>
    </subcellularLocation>
</comment>
<feature type="transmembrane region" description="Helical" evidence="5">
    <location>
        <begin position="97"/>
        <end position="114"/>
    </location>
</feature>
<name>A0ABS5WHD4_9FLAO</name>
<evidence type="ECO:0000313" key="6">
    <source>
        <dbReference type="EMBL" id="MBT2162804.1"/>
    </source>
</evidence>
<dbReference type="Pfam" id="PF13564">
    <property type="entry name" value="DoxX_2"/>
    <property type="match status" value="1"/>
</dbReference>
<keyword evidence="4 5" id="KW-0472">Membrane</keyword>
<evidence type="ECO:0000256" key="2">
    <source>
        <dbReference type="ARBA" id="ARBA00022692"/>
    </source>
</evidence>
<dbReference type="EMBL" id="JACATN010000005">
    <property type="protein sequence ID" value="MBT2162804.1"/>
    <property type="molecule type" value="Genomic_DNA"/>
</dbReference>
<reference evidence="7" key="2">
    <citation type="submission" date="2023-07" db="EMBL/GenBank/DDBJ databases">
        <title>Zobellia barbeyronii sp. nov., a new marine flavobacterium, isolated from green and red algae.</title>
        <authorList>
            <person name="Nedashkovskaya O.I."/>
            <person name="Otstavnykh N."/>
            <person name="Zhukova N."/>
            <person name="Guzev K."/>
            <person name="Chausova V."/>
            <person name="Tekutyeva L."/>
            <person name="Mikhailov V."/>
            <person name="Isaeva M."/>
        </authorList>
    </citation>
    <scope>NUCLEOTIDE SEQUENCE [LARGE SCALE GENOMIC DNA]</scope>
    <source>
        <strain evidence="7">KMM 6746</strain>
    </source>
</reference>
<reference evidence="6 7" key="1">
    <citation type="submission" date="2020-06" db="EMBL/GenBank/DDBJ databases">
        <authorList>
            <person name="Isaeva M.P."/>
            <person name="Chernysheva N.Y."/>
        </authorList>
    </citation>
    <scope>NUCLEOTIDE SEQUENCE [LARGE SCALE GENOMIC DNA]</scope>
    <source>
        <strain evidence="6 7">KMM 6746</strain>
    </source>
</reference>
<dbReference type="InterPro" id="IPR032808">
    <property type="entry name" value="DoxX"/>
</dbReference>
<comment type="caution">
    <text evidence="6">The sequence shown here is derived from an EMBL/GenBank/DDBJ whole genome shotgun (WGS) entry which is preliminary data.</text>
</comment>